<keyword evidence="2 5" id="KW-0732">Signal</keyword>
<keyword evidence="3" id="KW-0677">Repeat</keyword>
<dbReference type="Pfam" id="PF13855">
    <property type="entry name" value="LRR_8"/>
    <property type="match status" value="2"/>
</dbReference>
<dbReference type="PANTHER" id="PTHR24373:SF275">
    <property type="entry name" value="TIR DOMAIN-CONTAINING PROTEIN"/>
    <property type="match status" value="1"/>
</dbReference>
<evidence type="ECO:0000256" key="2">
    <source>
        <dbReference type="ARBA" id="ARBA00022729"/>
    </source>
</evidence>
<feature type="region of interest" description="Disordered" evidence="4">
    <location>
        <begin position="702"/>
        <end position="726"/>
    </location>
</feature>
<dbReference type="eggNOG" id="KOG0619">
    <property type="taxonomic scope" value="Eukaryota"/>
</dbReference>
<dbReference type="AlphaFoldDB" id="C3Z5Z0"/>
<feature type="signal peptide" evidence="5">
    <location>
        <begin position="1"/>
        <end position="24"/>
    </location>
</feature>
<proteinExistence type="predicted"/>
<feature type="compositionally biased region" description="Polar residues" evidence="4">
    <location>
        <begin position="922"/>
        <end position="931"/>
    </location>
</feature>
<dbReference type="SUPFAM" id="SSF52058">
    <property type="entry name" value="L domain-like"/>
    <property type="match status" value="1"/>
</dbReference>
<dbReference type="InterPro" id="IPR050328">
    <property type="entry name" value="Dev_Immune_Receptor"/>
</dbReference>
<evidence type="ECO:0008006" key="7">
    <source>
        <dbReference type="Google" id="ProtNLM"/>
    </source>
</evidence>
<keyword evidence="1" id="KW-0433">Leucine-rich repeat</keyword>
<dbReference type="InterPro" id="IPR003591">
    <property type="entry name" value="Leu-rich_rpt_typical-subtyp"/>
</dbReference>
<dbReference type="SMART" id="SM00369">
    <property type="entry name" value="LRR_TYP"/>
    <property type="match status" value="5"/>
</dbReference>
<dbReference type="EMBL" id="GG666583">
    <property type="protein sequence ID" value="EEN52253.1"/>
    <property type="molecule type" value="Genomic_DNA"/>
</dbReference>
<evidence type="ECO:0000256" key="5">
    <source>
        <dbReference type="SAM" id="SignalP"/>
    </source>
</evidence>
<gene>
    <name evidence="6" type="ORF">BRAFLDRAFT_66010</name>
</gene>
<feature type="compositionally biased region" description="Basic and acidic residues" evidence="4">
    <location>
        <begin position="716"/>
        <end position="725"/>
    </location>
</feature>
<feature type="compositionally biased region" description="Basic and acidic residues" evidence="4">
    <location>
        <begin position="806"/>
        <end position="815"/>
    </location>
</feature>
<reference evidence="6" key="1">
    <citation type="journal article" date="2008" name="Nature">
        <title>The amphioxus genome and the evolution of the chordate karyotype.</title>
        <authorList>
            <consortium name="US DOE Joint Genome Institute (JGI-PGF)"/>
            <person name="Putnam N.H."/>
            <person name="Butts T."/>
            <person name="Ferrier D.E.K."/>
            <person name="Furlong R.F."/>
            <person name="Hellsten U."/>
            <person name="Kawashima T."/>
            <person name="Robinson-Rechavi M."/>
            <person name="Shoguchi E."/>
            <person name="Terry A."/>
            <person name="Yu J.-K."/>
            <person name="Benito-Gutierrez E.L."/>
            <person name="Dubchak I."/>
            <person name="Garcia-Fernandez J."/>
            <person name="Gibson-Brown J.J."/>
            <person name="Grigoriev I.V."/>
            <person name="Horton A.C."/>
            <person name="de Jong P.J."/>
            <person name="Jurka J."/>
            <person name="Kapitonov V.V."/>
            <person name="Kohara Y."/>
            <person name="Kuroki Y."/>
            <person name="Lindquist E."/>
            <person name="Lucas S."/>
            <person name="Osoegawa K."/>
            <person name="Pennacchio L.A."/>
            <person name="Salamov A.A."/>
            <person name="Satou Y."/>
            <person name="Sauka-Spengler T."/>
            <person name="Schmutz J."/>
            <person name="Shin-I T."/>
            <person name="Toyoda A."/>
            <person name="Bronner-Fraser M."/>
            <person name="Fujiyama A."/>
            <person name="Holland L.Z."/>
            <person name="Holland P.W.H."/>
            <person name="Satoh N."/>
            <person name="Rokhsar D.S."/>
        </authorList>
    </citation>
    <scope>NUCLEOTIDE SEQUENCE [LARGE SCALE GENOMIC DNA]</scope>
    <source>
        <strain evidence="6">S238N-H82</strain>
        <tissue evidence="6">Testes</tissue>
    </source>
</reference>
<feature type="compositionally biased region" description="Basic and acidic residues" evidence="4">
    <location>
        <begin position="900"/>
        <end position="915"/>
    </location>
</feature>
<sequence>MAIKLKAKVCLLLLSQLLVHSVDAGSWQSCRQVSVEKCGVGDSGSGGHEYRYDIGAYRYKWTKYPHEASSYTGPFQTVSLSKAFQSCQVCSNDPRPTLGGPIQNPQWLTSIMIVDNNVGKLGIEKAEIISQIPCGGVCNLWFVGCNLTEIEGGAFAKLPQVSTLVIWRSNVQTLRNGTFAGMEDLEYLLLLENNLTHLEDGCFGGLPSLLNLILVDNQILTLSPGTFLGVQPRWFDNKLTALGVGMFHGLERLAFLDLEGNRISHFAAGAFHSNTELSTLNLAGNQLVFLSGGWFKSSFPNSLFVRGNTIAAIGLEERALETWALVTMDNLPRCTCANGWLYDHEGNSPSVKQRFTTAIRVFPKAGCPATSRVQNAPAPVGPKALPCPGPLVEIENVERTAAHKFETEGVVYWEQLPQLSCAFPNGSHHALNITHDTNTTTHARLPTGNLNVRMVTDLKAEGWVKCMLPEENPFGDSEANHSLCSNYMGKTKFTLWLESTEPLSFGNITCTASSETGSHTAVFMASERAHSGITTPRTTELSLTNMTPFSSSISTTPLPTCTTPPSACASDDGYGDMTWYALCAAIGLLSRVATTGVLGCVRYVRCRLRRKVPENAAGQNRNGDQITACSRWLVGNMDESVISPYAEGGFEDHDSLNESESVISPYAEGGFADHPDLRRVDSSQSEVTPYGEGKLCAAYAGRARAQTHPVPSRPYSAERPRHTPNREGAVVAAYGHKGSDNRNGGNSRKALCYNSPALATDQERNLSGTYDQRDPREAAKRSPKAPCYNSPALATDQKRTLSSSYDQRDPRETAKRSPKAPCYNSPALATDQKRTLSSTYDQNDPREAAKRSPKAPCYNSPALATDQNGTLSSTYDQNDRREAVQGSRKAPRYNSPTLATDKERTLTNTRDRHGLSEAICNSAESPVTNSYEPAASPM</sequence>
<feature type="chain" id="PRO_5002936346" description="Ig-like domain-containing protein" evidence="5">
    <location>
        <begin position="25"/>
        <end position="938"/>
    </location>
</feature>
<dbReference type="InterPro" id="IPR001611">
    <property type="entry name" value="Leu-rich_rpt"/>
</dbReference>
<dbReference type="Gene3D" id="3.80.10.10">
    <property type="entry name" value="Ribonuclease Inhibitor"/>
    <property type="match status" value="2"/>
</dbReference>
<feature type="compositionally biased region" description="Polar residues" evidence="4">
    <location>
        <begin position="865"/>
        <end position="876"/>
    </location>
</feature>
<evidence type="ECO:0000313" key="6">
    <source>
        <dbReference type="EMBL" id="EEN52253.1"/>
    </source>
</evidence>
<evidence type="ECO:0000256" key="1">
    <source>
        <dbReference type="ARBA" id="ARBA00022614"/>
    </source>
</evidence>
<dbReference type="InParanoid" id="C3Z5Z0"/>
<evidence type="ECO:0000256" key="3">
    <source>
        <dbReference type="ARBA" id="ARBA00022737"/>
    </source>
</evidence>
<organism>
    <name type="scientific">Branchiostoma floridae</name>
    <name type="common">Florida lancelet</name>
    <name type="synonym">Amphioxus</name>
    <dbReference type="NCBI Taxonomy" id="7739"/>
    <lineage>
        <taxon>Eukaryota</taxon>
        <taxon>Metazoa</taxon>
        <taxon>Chordata</taxon>
        <taxon>Cephalochordata</taxon>
        <taxon>Leptocardii</taxon>
        <taxon>Amphioxiformes</taxon>
        <taxon>Branchiostomatidae</taxon>
        <taxon>Branchiostoma</taxon>
    </lineage>
</organism>
<feature type="compositionally biased region" description="Basic and acidic residues" evidence="4">
    <location>
        <begin position="771"/>
        <end position="780"/>
    </location>
</feature>
<name>C3Z5Z0_BRAFL</name>
<dbReference type="InterPro" id="IPR032675">
    <property type="entry name" value="LRR_dom_sf"/>
</dbReference>
<protein>
    <recommendedName>
        <fullName evidence="7">Ig-like domain-containing protein</fullName>
    </recommendedName>
</protein>
<dbReference type="PANTHER" id="PTHR24373">
    <property type="entry name" value="SLIT RELATED LEUCINE-RICH REPEAT NEURONAL PROTEIN"/>
    <property type="match status" value="1"/>
</dbReference>
<accession>C3Z5Z0</accession>
<evidence type="ECO:0000256" key="4">
    <source>
        <dbReference type="SAM" id="MobiDB-lite"/>
    </source>
</evidence>
<feature type="region of interest" description="Disordered" evidence="4">
    <location>
        <begin position="756"/>
        <end position="938"/>
    </location>
</feature>